<keyword evidence="3" id="KW-1185">Reference proteome</keyword>
<feature type="chain" id="PRO_5031571104" description="DUF3224 domain-containing protein" evidence="1">
    <location>
        <begin position="24"/>
        <end position="164"/>
    </location>
</feature>
<reference evidence="2 3" key="1">
    <citation type="submission" date="2019-12" db="EMBL/GenBank/DDBJ databases">
        <authorList>
            <person name="Li C."/>
            <person name="Zhao J."/>
        </authorList>
    </citation>
    <scope>NUCLEOTIDE SEQUENCE [LARGE SCALE GENOMIC DNA]</scope>
    <source>
        <strain evidence="2 3">NEAU-DD11</strain>
    </source>
</reference>
<evidence type="ECO:0000313" key="2">
    <source>
        <dbReference type="EMBL" id="MVW63541.1"/>
    </source>
</evidence>
<dbReference type="RefSeq" id="WP_160410387.1">
    <property type="nucleotide sequence ID" value="NZ_WSES01000009.1"/>
</dbReference>
<keyword evidence="1" id="KW-0732">Signal</keyword>
<dbReference type="AlphaFoldDB" id="A0A7X3KAY6"/>
<sequence>MLKSVLRFATGAVLMSAAFCASAAPATYKDFKVSGVLQEIPGPSARCASNFGGTILGFGTSSLVGNKVTFLATDCITPNGTSYTFSEGKFLITTLTGELIFANYSGQFVPTGVGTKFVFSNATFQVTGGTGRYANATGGGDITGGEDMATGQGTIQLSGRILAK</sequence>
<evidence type="ECO:0000256" key="1">
    <source>
        <dbReference type="SAM" id="SignalP"/>
    </source>
</evidence>
<comment type="caution">
    <text evidence="2">The sequence shown here is derived from an EMBL/GenBank/DDBJ whole genome shotgun (WGS) entry which is preliminary data.</text>
</comment>
<evidence type="ECO:0000313" key="3">
    <source>
        <dbReference type="Proteomes" id="UP000443353"/>
    </source>
</evidence>
<accession>A0A7X3KAY6</accession>
<feature type="signal peptide" evidence="1">
    <location>
        <begin position="1"/>
        <end position="23"/>
    </location>
</feature>
<organism evidence="2 3">
    <name type="scientific">Massilia cellulosiltytica</name>
    <dbReference type="NCBI Taxonomy" id="2683234"/>
    <lineage>
        <taxon>Bacteria</taxon>
        <taxon>Pseudomonadati</taxon>
        <taxon>Pseudomonadota</taxon>
        <taxon>Betaproteobacteria</taxon>
        <taxon>Burkholderiales</taxon>
        <taxon>Oxalobacteraceae</taxon>
        <taxon>Telluria group</taxon>
        <taxon>Massilia</taxon>
    </lineage>
</organism>
<proteinExistence type="predicted"/>
<name>A0A7X3KAY6_9BURK</name>
<gene>
    <name evidence="2" type="ORF">GPY61_26805</name>
</gene>
<dbReference type="EMBL" id="WSES01000009">
    <property type="protein sequence ID" value="MVW63541.1"/>
    <property type="molecule type" value="Genomic_DNA"/>
</dbReference>
<dbReference type="Proteomes" id="UP000443353">
    <property type="component" value="Unassembled WGS sequence"/>
</dbReference>
<protein>
    <recommendedName>
        <fullName evidence="4">DUF3224 domain-containing protein</fullName>
    </recommendedName>
</protein>
<evidence type="ECO:0008006" key="4">
    <source>
        <dbReference type="Google" id="ProtNLM"/>
    </source>
</evidence>